<dbReference type="InterPro" id="IPR014312">
    <property type="entry name" value="Succ_DH_anchor"/>
</dbReference>
<dbReference type="InterPro" id="IPR034804">
    <property type="entry name" value="SQR/QFR_C/D"/>
</dbReference>
<keyword evidence="14 18" id="KW-1133">Transmembrane helix</keyword>
<comment type="function">
    <text evidence="2 17">Membrane-anchoring subunit of succinate dehydrogenase (SDH).</text>
</comment>
<dbReference type="RefSeq" id="WP_350402360.1">
    <property type="nucleotide sequence ID" value="NZ_JBELOE010000236.1"/>
</dbReference>
<evidence type="ECO:0000256" key="5">
    <source>
        <dbReference type="ARBA" id="ARBA00019425"/>
    </source>
</evidence>
<keyword evidence="16 17" id="KW-0472">Membrane</keyword>
<evidence type="ECO:0000256" key="13">
    <source>
        <dbReference type="ARBA" id="ARBA00022982"/>
    </source>
</evidence>
<evidence type="ECO:0000313" key="19">
    <source>
        <dbReference type="EMBL" id="MER2492890.1"/>
    </source>
</evidence>
<dbReference type="SUPFAM" id="SSF81343">
    <property type="entry name" value="Fumarate reductase respiratory complex transmembrane subunits"/>
    <property type="match status" value="1"/>
</dbReference>
<evidence type="ECO:0000256" key="9">
    <source>
        <dbReference type="ARBA" id="ARBA00022532"/>
    </source>
</evidence>
<comment type="pathway">
    <text evidence="4 17">Carbohydrate metabolism; tricarboxylic acid cycle.</text>
</comment>
<comment type="subcellular location">
    <subcellularLocation>
        <location evidence="3 17">Cell inner membrane</location>
        <topology evidence="3 17">Multi-pass membrane protein</topology>
    </subcellularLocation>
</comment>
<dbReference type="PIRSF" id="PIRSF000169">
    <property type="entry name" value="SDH_D"/>
    <property type="match status" value="1"/>
</dbReference>
<gene>
    <name evidence="19" type="primary">sdhD</name>
    <name evidence="19" type="ORF">ABS311_13475</name>
</gene>
<keyword evidence="10" id="KW-0349">Heme</keyword>
<evidence type="ECO:0000256" key="3">
    <source>
        <dbReference type="ARBA" id="ARBA00004429"/>
    </source>
</evidence>
<evidence type="ECO:0000256" key="2">
    <source>
        <dbReference type="ARBA" id="ARBA00004050"/>
    </source>
</evidence>
<evidence type="ECO:0000256" key="14">
    <source>
        <dbReference type="ARBA" id="ARBA00022989"/>
    </source>
</evidence>
<dbReference type="CDD" id="cd03494">
    <property type="entry name" value="SQR_TypeC_SdhD"/>
    <property type="match status" value="1"/>
</dbReference>
<keyword evidence="6 17" id="KW-0813">Transport</keyword>
<dbReference type="PANTHER" id="PTHR38689:SF1">
    <property type="entry name" value="SUCCINATE DEHYDROGENASE HYDROPHOBIC MEMBRANE ANCHOR SUBUNIT"/>
    <property type="match status" value="1"/>
</dbReference>
<evidence type="ECO:0000256" key="8">
    <source>
        <dbReference type="ARBA" id="ARBA00022519"/>
    </source>
</evidence>
<accession>A0ABV1RJI9</accession>
<comment type="caution">
    <text evidence="19">The sequence shown here is derived from an EMBL/GenBank/DDBJ whole genome shotgun (WGS) entry which is preliminary data.</text>
</comment>
<evidence type="ECO:0000256" key="16">
    <source>
        <dbReference type="ARBA" id="ARBA00023136"/>
    </source>
</evidence>
<sequence length="115" mass="12757">MVTNAATLGRSGVHDFILIRASAIILTAYALFIVGFFLSTPQVTYTVWVNLFAQTWVKVFTLITLLSLLVHAWIGLWQVLTDYVKAVAVRIFLQFVLNVAALAYLVTGIVVLWGV</sequence>
<evidence type="ECO:0000256" key="7">
    <source>
        <dbReference type="ARBA" id="ARBA00022475"/>
    </source>
</evidence>
<comment type="cofactor">
    <cofactor evidence="1">
        <name>heme</name>
        <dbReference type="ChEBI" id="CHEBI:30413"/>
    </cofactor>
</comment>
<keyword evidence="7 17" id="KW-1003">Cell membrane</keyword>
<dbReference type="PANTHER" id="PTHR38689">
    <property type="entry name" value="SUCCINATE DEHYDROGENASE HYDROPHOBIC MEMBRANE ANCHOR SUBUNIT"/>
    <property type="match status" value="1"/>
</dbReference>
<evidence type="ECO:0000256" key="6">
    <source>
        <dbReference type="ARBA" id="ARBA00022448"/>
    </source>
</evidence>
<evidence type="ECO:0000256" key="1">
    <source>
        <dbReference type="ARBA" id="ARBA00001971"/>
    </source>
</evidence>
<evidence type="ECO:0000256" key="17">
    <source>
        <dbReference type="PIRNR" id="PIRNR000169"/>
    </source>
</evidence>
<feature type="transmembrane region" description="Helical" evidence="18">
    <location>
        <begin position="92"/>
        <end position="113"/>
    </location>
</feature>
<organism evidence="19 20">
    <name type="scientific">Catenovulum sediminis</name>
    <dbReference type="NCBI Taxonomy" id="1740262"/>
    <lineage>
        <taxon>Bacteria</taxon>
        <taxon>Pseudomonadati</taxon>
        <taxon>Pseudomonadota</taxon>
        <taxon>Gammaproteobacteria</taxon>
        <taxon>Alteromonadales</taxon>
        <taxon>Alteromonadaceae</taxon>
        <taxon>Catenovulum</taxon>
    </lineage>
</organism>
<evidence type="ECO:0000256" key="12">
    <source>
        <dbReference type="ARBA" id="ARBA00022723"/>
    </source>
</evidence>
<evidence type="ECO:0000256" key="10">
    <source>
        <dbReference type="ARBA" id="ARBA00022617"/>
    </source>
</evidence>
<evidence type="ECO:0000313" key="20">
    <source>
        <dbReference type="Proteomes" id="UP001467690"/>
    </source>
</evidence>
<reference evidence="19 20" key="1">
    <citation type="submission" date="2024-06" db="EMBL/GenBank/DDBJ databases">
        <authorList>
            <person name="Chen R.Y."/>
        </authorList>
    </citation>
    <scope>NUCLEOTIDE SEQUENCE [LARGE SCALE GENOMIC DNA]</scope>
    <source>
        <strain evidence="19 20">D2</strain>
    </source>
</reference>
<keyword evidence="20" id="KW-1185">Reference proteome</keyword>
<keyword evidence="11 18" id="KW-0812">Transmembrane</keyword>
<keyword evidence="13 17" id="KW-0249">Electron transport</keyword>
<proteinExistence type="predicted"/>
<feature type="transmembrane region" description="Helical" evidence="18">
    <location>
        <begin position="59"/>
        <end position="80"/>
    </location>
</feature>
<dbReference type="Pfam" id="PF01127">
    <property type="entry name" value="Sdh_cyt"/>
    <property type="match status" value="1"/>
</dbReference>
<dbReference type="EMBL" id="JBELOE010000236">
    <property type="protein sequence ID" value="MER2492890.1"/>
    <property type="molecule type" value="Genomic_DNA"/>
</dbReference>
<evidence type="ECO:0000256" key="15">
    <source>
        <dbReference type="ARBA" id="ARBA00023004"/>
    </source>
</evidence>
<dbReference type="NCBIfam" id="TIGR02968">
    <property type="entry name" value="succ_dehyd_anc"/>
    <property type="match status" value="1"/>
</dbReference>
<protein>
    <recommendedName>
        <fullName evidence="5 17">Succinate dehydrogenase hydrophobic membrane anchor subunit</fullName>
    </recommendedName>
</protein>
<feature type="transmembrane region" description="Helical" evidence="18">
    <location>
        <begin position="17"/>
        <end position="39"/>
    </location>
</feature>
<evidence type="ECO:0000256" key="11">
    <source>
        <dbReference type="ARBA" id="ARBA00022692"/>
    </source>
</evidence>
<keyword evidence="15" id="KW-0408">Iron</keyword>
<keyword evidence="12" id="KW-0479">Metal-binding</keyword>
<name>A0ABV1RJI9_9ALTE</name>
<keyword evidence="8 17" id="KW-0997">Cell inner membrane</keyword>
<dbReference type="InterPro" id="IPR000701">
    <property type="entry name" value="SuccDH_FuR_B_TM-su"/>
</dbReference>
<evidence type="ECO:0000256" key="4">
    <source>
        <dbReference type="ARBA" id="ARBA00005163"/>
    </source>
</evidence>
<dbReference type="Gene3D" id="1.20.1300.10">
    <property type="entry name" value="Fumarate reductase/succinate dehydrogenase, transmembrane subunit"/>
    <property type="match status" value="1"/>
</dbReference>
<evidence type="ECO:0000256" key="18">
    <source>
        <dbReference type="SAM" id="Phobius"/>
    </source>
</evidence>
<dbReference type="Proteomes" id="UP001467690">
    <property type="component" value="Unassembled WGS sequence"/>
</dbReference>
<keyword evidence="9 17" id="KW-0816">Tricarboxylic acid cycle</keyword>